<dbReference type="Proteomes" id="UP000465601">
    <property type="component" value="Unassembled WGS sequence"/>
</dbReference>
<evidence type="ECO:0000256" key="3">
    <source>
        <dbReference type="ARBA" id="ARBA00022723"/>
    </source>
</evidence>
<keyword evidence="8" id="KW-1185">Reference proteome</keyword>
<protein>
    <submittedName>
        <fullName evidence="7">M20/M25/M40 family metallo-hydrolase</fullName>
    </submittedName>
</protein>
<keyword evidence="5" id="KW-0862">Zinc</keyword>
<sequence length="475" mass="53063">MWIVFLLLACFVMVLVIRALWFKVESTNGKSLIASDGDVEAVTQRFSKMIQCPTVSYFEKEKMDWQVFEDFKELLPVLYPKIHAVCDREFHSETGILYLWKGHRSDAVTVLMSHYDVVPANEELWSKPPFSGIVEANTIWGRGTLDTKGTLCGILEAAERLIAQGYIPENDIYFSFSGDEEISGPSAPAIVSYLQKKGIRPALVLDEGGAIVKNILPGVDKPIAVIGTGEKGYMDIELSMKGKGGHSSTPPPNSLVGLLSKAVVRLERRPFKSHLTPPVQELFETLGIHSSFTYRFVFSNLWCFSPLIQWLFGRKGGEMNALIRTTLAVTKAEGSEAFNVVPVKASIGVNLRLLSKDTTDEALKHVKTVINNEDIEVKVIEKREASPISPTNTEAWKKVKTAIQNTWEGTIVTPYLMLAASDSRHFCSISDNVLRFSAMSLSEEERGLIHGNNERIPIKTLMDTIDFYERLMQLL</sequence>
<reference evidence="7 8" key="1">
    <citation type="submission" date="2019-10" db="EMBL/GenBank/DDBJ databases">
        <title>Alkaliphilus serpentinus sp. nov. and Alkaliphilus pronyensis sp. nov., two novel anaerobic alkaliphilic species isolated from the serpentinized-hosted hydrothermal field of the Prony Bay (New Caledonia).</title>
        <authorList>
            <person name="Postec A."/>
        </authorList>
    </citation>
    <scope>NUCLEOTIDE SEQUENCE [LARGE SCALE GENOMIC DNA]</scope>
    <source>
        <strain evidence="7 8">LacT</strain>
    </source>
</reference>
<evidence type="ECO:0000256" key="4">
    <source>
        <dbReference type="ARBA" id="ARBA00022801"/>
    </source>
</evidence>
<evidence type="ECO:0000313" key="8">
    <source>
        <dbReference type="Proteomes" id="UP000465601"/>
    </source>
</evidence>
<accession>A0A833HPF6</accession>
<dbReference type="Gene3D" id="1.10.150.900">
    <property type="match status" value="1"/>
</dbReference>
<keyword evidence="4 7" id="KW-0378">Hydrolase</keyword>
<dbReference type="OrthoDB" id="9792335at2"/>
<dbReference type="Gene3D" id="3.30.70.360">
    <property type="match status" value="1"/>
</dbReference>
<evidence type="ECO:0000313" key="7">
    <source>
        <dbReference type="EMBL" id="KAB3530692.1"/>
    </source>
</evidence>
<dbReference type="GO" id="GO:0006508">
    <property type="term" value="P:proteolysis"/>
    <property type="evidence" value="ECO:0007669"/>
    <property type="project" value="UniProtKB-KW"/>
</dbReference>
<gene>
    <name evidence="7" type="ORF">F8153_06170</name>
</gene>
<evidence type="ECO:0000256" key="5">
    <source>
        <dbReference type="ARBA" id="ARBA00022833"/>
    </source>
</evidence>
<keyword evidence="2" id="KW-0645">Protease</keyword>
<dbReference type="InterPro" id="IPR036264">
    <property type="entry name" value="Bact_exopeptidase_dim_dom"/>
</dbReference>
<evidence type="ECO:0000256" key="1">
    <source>
        <dbReference type="ARBA" id="ARBA00006247"/>
    </source>
</evidence>
<dbReference type="AlphaFoldDB" id="A0A833HPF6"/>
<proteinExistence type="inferred from homology"/>
<comment type="caution">
    <text evidence="7">The sequence shown here is derived from an EMBL/GenBank/DDBJ whole genome shotgun (WGS) entry which is preliminary data.</text>
</comment>
<dbReference type="SUPFAM" id="SSF53187">
    <property type="entry name" value="Zn-dependent exopeptidases"/>
    <property type="match status" value="1"/>
</dbReference>
<dbReference type="Gene3D" id="3.40.630.10">
    <property type="entry name" value="Zn peptidases"/>
    <property type="match status" value="1"/>
</dbReference>
<dbReference type="InterPro" id="IPR002933">
    <property type="entry name" value="Peptidase_M20"/>
</dbReference>
<dbReference type="GO" id="GO:0046872">
    <property type="term" value="F:metal ion binding"/>
    <property type="evidence" value="ECO:0007669"/>
    <property type="project" value="UniProtKB-KW"/>
</dbReference>
<dbReference type="EMBL" id="WBZB01000016">
    <property type="protein sequence ID" value="KAB3530692.1"/>
    <property type="molecule type" value="Genomic_DNA"/>
</dbReference>
<evidence type="ECO:0000259" key="6">
    <source>
        <dbReference type="Pfam" id="PF07687"/>
    </source>
</evidence>
<comment type="similarity">
    <text evidence="1">Belongs to the peptidase M20A family.</text>
</comment>
<organism evidence="7 8">
    <name type="scientific">Alkaliphilus serpentinus</name>
    <dbReference type="NCBI Taxonomy" id="1482731"/>
    <lineage>
        <taxon>Bacteria</taxon>
        <taxon>Bacillati</taxon>
        <taxon>Bacillota</taxon>
        <taxon>Clostridia</taxon>
        <taxon>Peptostreptococcales</taxon>
        <taxon>Natronincolaceae</taxon>
        <taxon>Alkaliphilus</taxon>
    </lineage>
</organism>
<dbReference type="InterPro" id="IPR047177">
    <property type="entry name" value="Pept_M20A"/>
</dbReference>
<dbReference type="PANTHER" id="PTHR45962">
    <property type="entry name" value="N-FATTY-ACYL-AMINO ACID SYNTHASE/HYDROLASE PM20D1"/>
    <property type="match status" value="1"/>
</dbReference>
<feature type="domain" description="Peptidase M20 dimerisation" evidence="6">
    <location>
        <begin position="228"/>
        <end position="375"/>
    </location>
</feature>
<dbReference type="PANTHER" id="PTHR45962:SF1">
    <property type="entry name" value="N-FATTY-ACYL-AMINO ACID SYNTHASE_HYDROLASE PM20D1"/>
    <property type="match status" value="1"/>
</dbReference>
<keyword evidence="3" id="KW-0479">Metal-binding</keyword>
<dbReference type="SUPFAM" id="SSF55031">
    <property type="entry name" value="Bacterial exopeptidase dimerisation domain"/>
    <property type="match status" value="1"/>
</dbReference>
<dbReference type="Pfam" id="PF01546">
    <property type="entry name" value="Peptidase_M20"/>
    <property type="match status" value="1"/>
</dbReference>
<evidence type="ECO:0000256" key="2">
    <source>
        <dbReference type="ARBA" id="ARBA00022670"/>
    </source>
</evidence>
<dbReference type="Pfam" id="PF07687">
    <property type="entry name" value="M20_dimer"/>
    <property type="match status" value="1"/>
</dbReference>
<dbReference type="RefSeq" id="WP_151865503.1">
    <property type="nucleotide sequence ID" value="NZ_WBZB01000016.1"/>
</dbReference>
<dbReference type="GO" id="GO:0008233">
    <property type="term" value="F:peptidase activity"/>
    <property type="evidence" value="ECO:0007669"/>
    <property type="project" value="UniProtKB-KW"/>
</dbReference>
<dbReference type="InterPro" id="IPR011650">
    <property type="entry name" value="Peptidase_M20_dimer"/>
</dbReference>
<name>A0A833HPF6_9FIRM</name>